<evidence type="ECO:0000256" key="1">
    <source>
        <dbReference type="SAM" id="MobiDB-lite"/>
    </source>
</evidence>
<feature type="compositionally biased region" description="Low complexity" evidence="1">
    <location>
        <begin position="178"/>
        <end position="193"/>
    </location>
</feature>
<feature type="compositionally biased region" description="Low complexity" evidence="1">
    <location>
        <begin position="220"/>
        <end position="233"/>
    </location>
</feature>
<sequence length="306" mass="33428">MKTKMPRRPLRFKRVKINRIHGWESRDRFALVRWHVLHSPQRVGKQVLVHAKEYPTRQIHQGNEAHEIERVVGVVPGAGATGAQAQAPGQLPQVDEHHIDGHPLPGAPAATVVQVEIELFHHEAAAAVHEEGPERRVAAGGPVPLSQHVKEEGEEDLIQKAVHPVKEKAEQVRQPLAGDAFGAPGAAGASPPATRRRRGGSDAGRGRGRGRGRRRGGAGSRLQLPPAPQAQEAAQEHLRVVERQQVLQRQVQRPRRPRAARPGAQAEQQRPGRQGLQPHVRQRVEEEIEDQGAGAAPPLQTSFGSC</sequence>
<name>A0A7J7V474_MYOMY</name>
<proteinExistence type="predicted"/>
<organism evidence="2 3">
    <name type="scientific">Myotis myotis</name>
    <name type="common">Greater mouse-eared bat</name>
    <name type="synonym">Vespertilio myotis</name>
    <dbReference type="NCBI Taxonomy" id="51298"/>
    <lineage>
        <taxon>Eukaryota</taxon>
        <taxon>Metazoa</taxon>
        <taxon>Chordata</taxon>
        <taxon>Craniata</taxon>
        <taxon>Vertebrata</taxon>
        <taxon>Euteleostomi</taxon>
        <taxon>Mammalia</taxon>
        <taxon>Eutheria</taxon>
        <taxon>Laurasiatheria</taxon>
        <taxon>Chiroptera</taxon>
        <taxon>Yangochiroptera</taxon>
        <taxon>Vespertilionidae</taxon>
        <taxon>Myotis</taxon>
    </lineage>
</organism>
<evidence type="ECO:0000313" key="2">
    <source>
        <dbReference type="EMBL" id="KAF6319786.1"/>
    </source>
</evidence>
<dbReference type="EMBL" id="JABWUV010000011">
    <property type="protein sequence ID" value="KAF6319786.1"/>
    <property type="molecule type" value="Genomic_DNA"/>
</dbReference>
<dbReference type="Proteomes" id="UP000527355">
    <property type="component" value="Unassembled WGS sequence"/>
</dbReference>
<gene>
    <name evidence="2" type="ORF">mMyoMyo1_008523</name>
</gene>
<feature type="compositionally biased region" description="Basic residues" evidence="1">
    <location>
        <begin position="206"/>
        <end position="216"/>
    </location>
</feature>
<protein>
    <submittedName>
        <fullName evidence="2">Uncharacterized protein</fullName>
    </submittedName>
</protein>
<reference evidence="2 3" key="1">
    <citation type="journal article" date="2020" name="Nature">
        <title>Six reference-quality genomes reveal evolution of bat adaptations.</title>
        <authorList>
            <person name="Jebb D."/>
            <person name="Huang Z."/>
            <person name="Pippel M."/>
            <person name="Hughes G.M."/>
            <person name="Lavrichenko K."/>
            <person name="Devanna P."/>
            <person name="Winkler S."/>
            <person name="Jermiin L.S."/>
            <person name="Skirmuntt E.C."/>
            <person name="Katzourakis A."/>
            <person name="Burkitt-Gray L."/>
            <person name="Ray D.A."/>
            <person name="Sullivan K.A.M."/>
            <person name="Roscito J.G."/>
            <person name="Kirilenko B.M."/>
            <person name="Davalos L.M."/>
            <person name="Corthals A.P."/>
            <person name="Power M.L."/>
            <person name="Jones G."/>
            <person name="Ransome R.D."/>
            <person name="Dechmann D.K.N."/>
            <person name="Locatelli A.G."/>
            <person name="Puechmaille S.J."/>
            <person name="Fedrigo O."/>
            <person name="Jarvis E.D."/>
            <person name="Hiller M."/>
            <person name="Vernes S.C."/>
            <person name="Myers E.W."/>
            <person name="Teeling E.C."/>
        </authorList>
    </citation>
    <scope>NUCLEOTIDE SEQUENCE [LARGE SCALE GENOMIC DNA]</scope>
    <source>
        <strain evidence="2">MMyoMyo1</strain>
        <tissue evidence="2">Flight muscle</tissue>
    </source>
</reference>
<accession>A0A7J7V474</accession>
<feature type="region of interest" description="Disordered" evidence="1">
    <location>
        <begin position="178"/>
        <end position="306"/>
    </location>
</feature>
<evidence type="ECO:0000313" key="3">
    <source>
        <dbReference type="Proteomes" id="UP000527355"/>
    </source>
</evidence>
<comment type="caution">
    <text evidence="2">The sequence shown here is derived from an EMBL/GenBank/DDBJ whole genome shotgun (WGS) entry which is preliminary data.</text>
</comment>
<dbReference type="AlphaFoldDB" id="A0A7J7V474"/>
<keyword evidence="3" id="KW-1185">Reference proteome</keyword>
<feature type="compositionally biased region" description="Low complexity" evidence="1">
    <location>
        <begin position="260"/>
        <end position="271"/>
    </location>
</feature>